<dbReference type="EMBL" id="PIPJ01000006">
    <property type="protein sequence ID" value="RUO20010.1"/>
    <property type="molecule type" value="Genomic_DNA"/>
</dbReference>
<dbReference type="InterPro" id="IPR036890">
    <property type="entry name" value="HATPase_C_sf"/>
</dbReference>
<dbReference type="PROSITE" id="PS00177">
    <property type="entry name" value="TOPOISOMERASE_II"/>
    <property type="match status" value="1"/>
</dbReference>
<comment type="caution">
    <text evidence="12">The sequence shown here is derived from an EMBL/GenBank/DDBJ whole genome shotgun (WGS) entry which is preliminary data.</text>
</comment>
<dbReference type="GO" id="GO:0005524">
    <property type="term" value="F:ATP binding"/>
    <property type="evidence" value="ECO:0007669"/>
    <property type="project" value="UniProtKB-UniRule"/>
</dbReference>
<comment type="cofactor">
    <cofactor evidence="2">
        <name>Mg(2+)</name>
        <dbReference type="ChEBI" id="CHEBI:18420"/>
    </cofactor>
</comment>
<dbReference type="SUPFAM" id="SSF56719">
    <property type="entry name" value="Type II DNA topoisomerase"/>
    <property type="match status" value="1"/>
</dbReference>
<dbReference type="PANTHER" id="PTHR45866:SF4">
    <property type="entry name" value="DNA TOPOISOMERASE 4 SUBUNIT B"/>
    <property type="match status" value="1"/>
</dbReference>
<dbReference type="HAMAP" id="MF_00938">
    <property type="entry name" value="ParE_type1"/>
    <property type="match status" value="1"/>
</dbReference>
<evidence type="ECO:0000256" key="3">
    <source>
        <dbReference type="ARBA" id="ARBA00022723"/>
    </source>
</evidence>
<dbReference type="InterPro" id="IPR005737">
    <property type="entry name" value="TopoIV_B_Gneg"/>
</dbReference>
<dbReference type="InterPro" id="IPR018522">
    <property type="entry name" value="TopoIIA_CS"/>
</dbReference>
<evidence type="ECO:0000259" key="11">
    <source>
        <dbReference type="PROSITE" id="PS50880"/>
    </source>
</evidence>
<dbReference type="FunFam" id="3.30.230.10:FF:000012">
    <property type="entry name" value="DNA topoisomerase 4 subunit B"/>
    <property type="match status" value="1"/>
</dbReference>
<keyword evidence="5 10" id="KW-0067">ATP-binding</keyword>
<dbReference type="InterPro" id="IPR013506">
    <property type="entry name" value="Topo_IIA_bsu_dom2"/>
</dbReference>
<evidence type="ECO:0000256" key="1">
    <source>
        <dbReference type="ARBA" id="ARBA00000185"/>
    </source>
</evidence>
<dbReference type="InterPro" id="IPR013759">
    <property type="entry name" value="Topo_IIA_B_C"/>
</dbReference>
<dbReference type="OrthoDB" id="9802808at2"/>
<protein>
    <recommendedName>
        <fullName evidence="10">DNA topoisomerase 4 subunit B</fullName>
        <ecNumber evidence="10">5.6.2.2</ecNumber>
    </recommendedName>
    <alternativeName>
        <fullName evidence="10">Topoisomerase IV subunit B</fullName>
    </alternativeName>
</protein>
<comment type="similarity">
    <text evidence="10">Belongs to the type II topoisomerase family. ParE type 1 subfamily.</text>
</comment>
<dbReference type="GO" id="GO:0046872">
    <property type="term" value="F:metal ion binding"/>
    <property type="evidence" value="ECO:0007669"/>
    <property type="project" value="UniProtKB-KW"/>
</dbReference>
<dbReference type="Pfam" id="PF00204">
    <property type="entry name" value="DNA_gyraseB"/>
    <property type="match status" value="1"/>
</dbReference>
<dbReference type="InterPro" id="IPR002288">
    <property type="entry name" value="DNA_gyrase_B_C"/>
</dbReference>
<evidence type="ECO:0000256" key="2">
    <source>
        <dbReference type="ARBA" id="ARBA00001946"/>
    </source>
</evidence>
<dbReference type="Pfam" id="PF02518">
    <property type="entry name" value="HATPase_c"/>
    <property type="match status" value="1"/>
</dbReference>
<feature type="site" description="Interaction with DNA" evidence="10">
    <location>
        <position position="614"/>
    </location>
</feature>
<name>A0A432VU90_9GAMM</name>
<keyword evidence="3" id="KW-0479">Metal-binding</keyword>
<evidence type="ECO:0000256" key="7">
    <source>
        <dbReference type="ARBA" id="ARBA00023029"/>
    </source>
</evidence>
<comment type="catalytic activity">
    <reaction evidence="1 10">
        <text>ATP-dependent breakage, passage and rejoining of double-stranded DNA.</text>
        <dbReference type="EC" id="5.6.2.2"/>
    </reaction>
</comment>
<dbReference type="GO" id="GO:0003677">
    <property type="term" value="F:DNA binding"/>
    <property type="evidence" value="ECO:0007669"/>
    <property type="project" value="UniProtKB-UniRule"/>
</dbReference>
<dbReference type="GO" id="GO:0007059">
    <property type="term" value="P:chromosome segregation"/>
    <property type="evidence" value="ECO:0007669"/>
    <property type="project" value="UniProtKB-UniRule"/>
</dbReference>
<proteinExistence type="inferred from homology"/>
<dbReference type="InterPro" id="IPR020568">
    <property type="entry name" value="Ribosomal_Su5_D2-typ_SF"/>
</dbReference>
<keyword evidence="9 10" id="KW-0413">Isomerase</keyword>
<dbReference type="SUPFAM" id="SSF54211">
    <property type="entry name" value="Ribosomal protein S5 domain 2-like"/>
    <property type="match status" value="1"/>
</dbReference>
<feature type="binding site" evidence="10">
    <location>
        <begin position="109"/>
        <end position="115"/>
    </location>
    <ligand>
        <name>ATP</name>
        <dbReference type="ChEBI" id="CHEBI:30616"/>
    </ligand>
</feature>
<dbReference type="Gene3D" id="3.30.230.10">
    <property type="match status" value="1"/>
</dbReference>
<dbReference type="RefSeq" id="WP_126767594.1">
    <property type="nucleotide sequence ID" value="NZ_PIPJ01000006.1"/>
</dbReference>
<comment type="subunit">
    <text evidence="10">Heterotetramer composed of ParC and ParE.</text>
</comment>
<evidence type="ECO:0000256" key="9">
    <source>
        <dbReference type="ARBA" id="ARBA00023235"/>
    </source>
</evidence>
<keyword evidence="4 10" id="KW-0547">Nucleotide-binding</keyword>
<evidence type="ECO:0000256" key="5">
    <source>
        <dbReference type="ARBA" id="ARBA00022840"/>
    </source>
</evidence>
<dbReference type="Gene3D" id="3.40.50.670">
    <property type="match status" value="1"/>
</dbReference>
<feature type="site" description="Interaction with DNA" evidence="10">
    <location>
        <position position="445"/>
    </location>
</feature>
<organism evidence="12 13">
    <name type="scientific">Aliidiomarina iranensis</name>
    <dbReference type="NCBI Taxonomy" id="1434071"/>
    <lineage>
        <taxon>Bacteria</taxon>
        <taxon>Pseudomonadati</taxon>
        <taxon>Pseudomonadota</taxon>
        <taxon>Gammaproteobacteria</taxon>
        <taxon>Alteromonadales</taxon>
        <taxon>Idiomarinaceae</taxon>
        <taxon>Aliidiomarina</taxon>
    </lineage>
</organism>
<dbReference type="GO" id="GO:0005694">
    <property type="term" value="C:chromosome"/>
    <property type="evidence" value="ECO:0007669"/>
    <property type="project" value="InterPro"/>
</dbReference>
<evidence type="ECO:0000313" key="12">
    <source>
        <dbReference type="EMBL" id="RUO20010.1"/>
    </source>
</evidence>
<dbReference type="Proteomes" id="UP000288395">
    <property type="component" value="Unassembled WGS sequence"/>
</dbReference>
<dbReference type="FunFam" id="3.30.565.10:FF:000002">
    <property type="entry name" value="DNA gyrase subunit B"/>
    <property type="match status" value="1"/>
</dbReference>
<dbReference type="InterPro" id="IPR001241">
    <property type="entry name" value="Topo_IIA"/>
</dbReference>
<accession>A0A432VU90</accession>
<comment type="function">
    <text evidence="10">Topoisomerase IV is essential for chromosome segregation. It relaxes supercoiled DNA. Performs the decatenation events required during the replication of a circular DNA molecule.</text>
</comment>
<dbReference type="PRINTS" id="PR01098">
    <property type="entry name" value="TOPISMRASE4B"/>
</dbReference>
<evidence type="ECO:0000256" key="10">
    <source>
        <dbReference type="HAMAP-Rule" id="MF_00938"/>
    </source>
</evidence>
<feature type="binding site" evidence="10">
    <location>
        <position position="41"/>
    </location>
    <ligand>
        <name>ATP</name>
        <dbReference type="ChEBI" id="CHEBI:30616"/>
    </ligand>
</feature>
<feature type="site" description="Interaction with DNA" evidence="10">
    <location>
        <position position="496"/>
    </location>
</feature>
<keyword evidence="7 10" id="KW-0799">Topoisomerase</keyword>
<dbReference type="SMART" id="SM00387">
    <property type="entry name" value="HATPase_c"/>
    <property type="match status" value="1"/>
</dbReference>
<feature type="binding site" evidence="10">
    <location>
        <position position="68"/>
    </location>
    <ligand>
        <name>ATP</name>
        <dbReference type="ChEBI" id="CHEBI:30616"/>
    </ligand>
</feature>
<dbReference type="PROSITE" id="PS50880">
    <property type="entry name" value="TOPRIM"/>
    <property type="match status" value="1"/>
</dbReference>
<dbReference type="CDD" id="cd00822">
    <property type="entry name" value="TopoII_Trans_DNA_gyrase"/>
    <property type="match status" value="1"/>
</dbReference>
<dbReference type="Pfam" id="PF00986">
    <property type="entry name" value="DNA_gyraseB_C"/>
    <property type="match status" value="1"/>
</dbReference>
<dbReference type="FunFam" id="3.40.50.670:FF:000003">
    <property type="entry name" value="DNA topoisomerase 4 subunit B"/>
    <property type="match status" value="1"/>
</dbReference>
<dbReference type="PANTHER" id="PTHR45866">
    <property type="entry name" value="DNA GYRASE/TOPOISOMERASE SUBUNIT B"/>
    <property type="match status" value="1"/>
</dbReference>
<evidence type="ECO:0000256" key="4">
    <source>
        <dbReference type="ARBA" id="ARBA00022741"/>
    </source>
</evidence>
<dbReference type="AlphaFoldDB" id="A0A432VU90"/>
<dbReference type="InterPro" id="IPR013760">
    <property type="entry name" value="Topo_IIA-like_dom_sf"/>
</dbReference>
<reference evidence="13" key="1">
    <citation type="journal article" date="2018" name="Front. Microbiol.">
        <title>Genome-Based Analysis Reveals the Taxonomy and Diversity of the Family Idiomarinaceae.</title>
        <authorList>
            <person name="Liu Y."/>
            <person name="Lai Q."/>
            <person name="Shao Z."/>
        </authorList>
    </citation>
    <scope>NUCLEOTIDE SEQUENCE [LARGE SCALE GENOMIC DNA]</scope>
    <source>
        <strain evidence="13">GBPy7</strain>
    </source>
</reference>
<sequence>MTDYKADSIEVLNGLEPVQRRPGMYTDTTRPNHLGQEVIDNSVDEALAGHARSIEVILHADQSLEVIDDGRGMPVDIHPEEGIPGVELIMTKLHAGGKFSNKNYQFSGGLHGVGISVVNALSTRVDVSVKRDGQVYEMAFENGDKVSDIEVTGTVGKRNTGTRLRFWPDAKYFDSPKFSVTRLRYQLRAKAVLCPGLTITFKDHVNNESVTWLYEGGLRDYLVEGLNDLPRLPEEPFTGEFNATEEAAQWAVTWLPEGGEGIGESYVNLIPTAQGGTHVNGLRQGMLEALREFCEFRNLLPRGIRLTPEDVWERCSYILSVKMDDPQFSGQTKERLSSRQMSAFVSGVVKDAFSLWLNEHTDLAEQIADLCISSAQRRMKAAKKVIRKRVTQGPALPGKLADCASQDPDRSELFLVEGDSAGGSAKQARDRQFQAVMPLRGKILNTWEVDPDQILGSQEIHDISVALGVDPGALDLASLRYGKLCILADADSDGLHIATLLCALFVKHFRPLVEAGHIFVAMPPLYRIDVGKEVFYALDESEKQGILDRIEAEKRKGKVNVQRFKGLGEMNPLQLRETTMDPNTRRLVQLTVDDTQDTETLMDMLLAKKRSSDRREWLESKGNLVELI</sequence>
<dbReference type="InterPro" id="IPR006171">
    <property type="entry name" value="TOPRIM_dom"/>
</dbReference>
<dbReference type="GO" id="GO:0006265">
    <property type="term" value="P:DNA topological change"/>
    <property type="evidence" value="ECO:0007669"/>
    <property type="project" value="UniProtKB-UniRule"/>
</dbReference>
<dbReference type="InterPro" id="IPR014721">
    <property type="entry name" value="Ribsml_uS5_D2-typ_fold_subgr"/>
</dbReference>
<dbReference type="Gene3D" id="3.30.565.10">
    <property type="entry name" value="Histidine kinase-like ATPase, C-terminal domain"/>
    <property type="match status" value="1"/>
</dbReference>
<keyword evidence="13" id="KW-1185">Reference proteome</keyword>
<evidence type="ECO:0000313" key="13">
    <source>
        <dbReference type="Proteomes" id="UP000288395"/>
    </source>
</evidence>
<dbReference type="SMART" id="SM00433">
    <property type="entry name" value="TOP2c"/>
    <property type="match status" value="1"/>
</dbReference>
<dbReference type="GO" id="GO:0003918">
    <property type="term" value="F:DNA topoisomerase type II (double strand cut, ATP-hydrolyzing) activity"/>
    <property type="evidence" value="ECO:0007669"/>
    <property type="project" value="UniProtKB-UniRule"/>
</dbReference>
<gene>
    <name evidence="10 12" type="primary">parE</name>
    <name evidence="12" type="ORF">CWE08_08835</name>
</gene>
<dbReference type="EC" id="5.6.2.2" evidence="10"/>
<dbReference type="CDD" id="cd16928">
    <property type="entry name" value="HATPase_GyrB-like"/>
    <property type="match status" value="1"/>
</dbReference>
<dbReference type="SUPFAM" id="SSF55874">
    <property type="entry name" value="ATPase domain of HSP90 chaperone/DNA topoisomerase II/histidine kinase"/>
    <property type="match status" value="1"/>
</dbReference>
<feature type="binding site" evidence="10">
    <location>
        <position position="4"/>
    </location>
    <ligand>
        <name>ATP</name>
        <dbReference type="ChEBI" id="CHEBI:30616"/>
    </ligand>
</feature>
<dbReference type="PRINTS" id="PR00418">
    <property type="entry name" value="TPI2FAMILY"/>
</dbReference>
<dbReference type="NCBIfam" id="TIGR01055">
    <property type="entry name" value="parE_Gneg"/>
    <property type="match status" value="1"/>
</dbReference>
<feature type="binding site" evidence="10">
    <location>
        <position position="333"/>
    </location>
    <ligand>
        <name>ATP</name>
        <dbReference type="ChEBI" id="CHEBI:30616"/>
    </ligand>
</feature>
<dbReference type="InterPro" id="IPR003594">
    <property type="entry name" value="HATPase_dom"/>
</dbReference>
<evidence type="ECO:0000256" key="8">
    <source>
        <dbReference type="ARBA" id="ARBA00023125"/>
    </source>
</evidence>
<feature type="domain" description="Toprim" evidence="11">
    <location>
        <begin position="411"/>
        <end position="524"/>
    </location>
</feature>
<evidence type="ECO:0000256" key="6">
    <source>
        <dbReference type="ARBA" id="ARBA00022842"/>
    </source>
</evidence>
<keyword evidence="6" id="KW-0460">Magnesium</keyword>
<dbReference type="Pfam" id="PF01751">
    <property type="entry name" value="Toprim"/>
    <property type="match status" value="1"/>
</dbReference>
<keyword evidence="8 10" id="KW-0238">DNA-binding</keyword>